<feature type="binding site" evidence="18">
    <location>
        <position position="409"/>
    </location>
    <ligand>
        <name>acetyl-CoA</name>
        <dbReference type="ChEBI" id="CHEBI:57288"/>
    </ligand>
</feature>
<keyword evidence="9 18" id="KW-0460">Magnesium</keyword>
<dbReference type="NCBIfam" id="TIGR01173">
    <property type="entry name" value="glmU"/>
    <property type="match status" value="1"/>
</dbReference>
<dbReference type="InterPro" id="IPR029044">
    <property type="entry name" value="Nucleotide-diphossugar_trans"/>
</dbReference>
<feature type="region of interest" description="Disordered" evidence="19">
    <location>
        <begin position="446"/>
        <end position="466"/>
    </location>
</feature>
<dbReference type="GO" id="GO:0000902">
    <property type="term" value="P:cell morphogenesis"/>
    <property type="evidence" value="ECO:0007669"/>
    <property type="project" value="UniProtKB-UniRule"/>
</dbReference>
<feature type="region of interest" description="Pyrophosphorylase" evidence="18">
    <location>
        <begin position="1"/>
        <end position="233"/>
    </location>
</feature>
<feature type="binding site" evidence="18">
    <location>
        <position position="231"/>
    </location>
    <ligand>
        <name>UDP-N-acetyl-alpha-D-glucosamine</name>
        <dbReference type="ChEBI" id="CHEBI:57705"/>
    </ligand>
</feature>
<evidence type="ECO:0000256" key="17">
    <source>
        <dbReference type="ARBA" id="ARBA00049628"/>
    </source>
</evidence>
<dbReference type="Gene3D" id="2.160.10.10">
    <property type="entry name" value="Hexapeptide repeat proteins"/>
    <property type="match status" value="1"/>
</dbReference>
<evidence type="ECO:0000256" key="7">
    <source>
        <dbReference type="ARBA" id="ARBA00022723"/>
    </source>
</evidence>
<comment type="pathway">
    <text evidence="18">Bacterial outer membrane biogenesis; LPS lipid A biosynthesis.</text>
</comment>
<feature type="domain" description="MobA-like NTP transferase" evidence="20">
    <location>
        <begin position="11"/>
        <end position="131"/>
    </location>
</feature>
<keyword evidence="4 18" id="KW-0963">Cytoplasm</keyword>
<feature type="binding site" evidence="18">
    <location>
        <position position="381"/>
    </location>
    <ligand>
        <name>UDP-N-acetyl-alpha-D-glucosamine</name>
        <dbReference type="ChEBI" id="CHEBI:57705"/>
    </ligand>
</feature>
<dbReference type="InterPro" id="IPR038009">
    <property type="entry name" value="GlmU_C_LbH"/>
</dbReference>
<keyword evidence="13 18" id="KW-0012">Acyltransferase</keyword>
<evidence type="ECO:0000256" key="18">
    <source>
        <dbReference type="HAMAP-Rule" id="MF_01631"/>
    </source>
</evidence>
<dbReference type="InterPro" id="IPR025877">
    <property type="entry name" value="MobA-like_NTP_Trfase"/>
</dbReference>
<dbReference type="GO" id="GO:0071555">
    <property type="term" value="P:cell wall organization"/>
    <property type="evidence" value="ECO:0007669"/>
    <property type="project" value="UniProtKB-KW"/>
</dbReference>
<feature type="binding site" evidence="18">
    <location>
        <begin position="14"/>
        <end position="17"/>
    </location>
    <ligand>
        <name>UDP-N-acetyl-alpha-D-glucosamine</name>
        <dbReference type="ChEBI" id="CHEBI:57705"/>
    </ligand>
</feature>
<comment type="catalytic activity">
    <reaction evidence="16 18">
        <text>N-acetyl-alpha-D-glucosamine 1-phosphate + UTP + H(+) = UDP-N-acetyl-alpha-D-glucosamine + diphosphate</text>
        <dbReference type="Rhea" id="RHEA:13509"/>
        <dbReference type="ChEBI" id="CHEBI:15378"/>
        <dbReference type="ChEBI" id="CHEBI:33019"/>
        <dbReference type="ChEBI" id="CHEBI:46398"/>
        <dbReference type="ChEBI" id="CHEBI:57705"/>
        <dbReference type="ChEBI" id="CHEBI:57776"/>
        <dbReference type="EC" id="2.7.7.23"/>
    </reaction>
</comment>
<evidence type="ECO:0000256" key="6">
    <source>
        <dbReference type="ARBA" id="ARBA00022695"/>
    </source>
</evidence>
<evidence type="ECO:0000313" key="22">
    <source>
        <dbReference type="EMBL" id="MCS5712745.1"/>
    </source>
</evidence>
<dbReference type="PANTHER" id="PTHR43584:SF3">
    <property type="entry name" value="BIFUNCTIONAL PROTEIN GLMU"/>
    <property type="match status" value="1"/>
</dbReference>
<feature type="active site" description="Proton acceptor" evidence="18">
    <location>
        <position position="367"/>
    </location>
</feature>
<comment type="pathway">
    <text evidence="18">Nucleotide-sugar biosynthesis; UDP-N-acetyl-alpha-D-glucosamine biosynthesis; UDP-N-acetyl-alpha-D-glucosamine from N-acetyl-alpha-D-glucosamine 1-phosphate: step 1/1.</text>
</comment>
<evidence type="ECO:0000256" key="2">
    <source>
        <dbReference type="ARBA" id="ARBA00007707"/>
    </source>
</evidence>
<dbReference type="GO" id="GO:0008360">
    <property type="term" value="P:regulation of cell shape"/>
    <property type="evidence" value="ECO:0007669"/>
    <property type="project" value="UniProtKB-KW"/>
</dbReference>
<feature type="binding site" evidence="18">
    <location>
        <position position="28"/>
    </location>
    <ligand>
        <name>UDP-N-acetyl-alpha-D-glucosamine</name>
        <dbReference type="ChEBI" id="CHEBI:57705"/>
    </ligand>
</feature>
<organism evidence="21">
    <name type="scientific">Candidatus Berkiella aquae</name>
    <dbReference type="NCBI Taxonomy" id="295108"/>
    <lineage>
        <taxon>Bacteria</taxon>
        <taxon>Pseudomonadati</taxon>
        <taxon>Pseudomonadota</taxon>
        <taxon>Gammaproteobacteria</taxon>
        <taxon>Candidatus Berkiellales</taxon>
        <taxon>Candidatus Berkiellaceae</taxon>
        <taxon>Candidatus Berkiella</taxon>
    </lineage>
</organism>
<protein>
    <recommendedName>
        <fullName evidence="18">Bifunctional protein GlmU</fullName>
    </recommendedName>
    <domain>
        <recommendedName>
            <fullName evidence="18">UDP-N-acetylglucosamine pyrophosphorylase</fullName>
            <ecNumber evidence="18">2.7.7.23</ecNumber>
        </recommendedName>
        <alternativeName>
            <fullName evidence="18">N-acetylglucosamine-1-phosphate uridyltransferase</fullName>
        </alternativeName>
    </domain>
    <domain>
        <recommendedName>
            <fullName evidence="18">Glucosamine-1-phosphate N-acetyltransferase</fullName>
            <ecNumber evidence="18">2.3.1.157</ecNumber>
        </recommendedName>
    </domain>
</protein>
<dbReference type="CDD" id="cd02540">
    <property type="entry name" value="GT2_GlmU_N_bac"/>
    <property type="match status" value="1"/>
</dbReference>
<dbReference type="EMBL" id="LKAJ02000001">
    <property type="protein sequence ID" value="MCS5712745.1"/>
    <property type="molecule type" value="Genomic_DNA"/>
</dbReference>
<dbReference type="UniPathway" id="UPA00973"/>
<feature type="binding site" evidence="18">
    <location>
        <position position="355"/>
    </location>
    <ligand>
        <name>UDP-N-acetyl-alpha-D-glucosamine</name>
        <dbReference type="ChEBI" id="CHEBI:57705"/>
    </ligand>
</feature>
<dbReference type="InterPro" id="IPR005882">
    <property type="entry name" value="Bifunctional_GlmU"/>
</dbReference>
<dbReference type="GO" id="GO:0009252">
    <property type="term" value="P:peptidoglycan biosynthetic process"/>
    <property type="evidence" value="ECO:0007669"/>
    <property type="project" value="UniProtKB-UniRule"/>
</dbReference>
<dbReference type="PATRIC" id="fig|1590043.3.peg.472"/>
<comment type="function">
    <text evidence="17 18">Catalyzes the last two sequential reactions in the de novo biosynthetic pathway for UDP-N-acetylglucosamine (UDP-GlcNAc). The C-terminal domain catalyzes the transfer of acetyl group from acetyl coenzyme A to glucosamine-1-phosphate (GlcN-1-P) to produce N-acetylglucosamine-1-phosphate (GlcNAc-1-P), which is converted into UDP-GlcNAc by the transfer of uridine 5-monophosphate (from uridine 5-triphosphate), a reaction catalyzed by the N-terminal domain.</text>
</comment>
<comment type="caution">
    <text evidence="21">The sequence shown here is derived from an EMBL/GenBank/DDBJ whole genome shotgun (WGS) entry which is preliminary data.</text>
</comment>
<feature type="binding site" evidence="18">
    <location>
        <position position="370"/>
    </location>
    <ligand>
        <name>UDP-N-acetyl-alpha-D-glucosamine</name>
        <dbReference type="ChEBI" id="CHEBI:57705"/>
    </ligand>
</feature>
<comment type="catalytic activity">
    <reaction evidence="15 18">
        <text>alpha-D-glucosamine 1-phosphate + acetyl-CoA = N-acetyl-alpha-D-glucosamine 1-phosphate + CoA + H(+)</text>
        <dbReference type="Rhea" id="RHEA:13725"/>
        <dbReference type="ChEBI" id="CHEBI:15378"/>
        <dbReference type="ChEBI" id="CHEBI:57287"/>
        <dbReference type="ChEBI" id="CHEBI:57288"/>
        <dbReference type="ChEBI" id="CHEBI:57776"/>
        <dbReference type="ChEBI" id="CHEBI:58516"/>
        <dbReference type="EC" id="2.3.1.157"/>
    </reaction>
</comment>
<feature type="binding site" evidence="18">
    <location>
        <position position="384"/>
    </location>
    <ligand>
        <name>acetyl-CoA</name>
        <dbReference type="ChEBI" id="CHEBI:57288"/>
    </ligand>
</feature>
<feature type="region of interest" description="N-acetyltransferase" evidence="18">
    <location>
        <begin position="255"/>
        <end position="466"/>
    </location>
</feature>
<evidence type="ECO:0000259" key="20">
    <source>
        <dbReference type="Pfam" id="PF12804"/>
    </source>
</evidence>
<dbReference type="InterPro" id="IPR050065">
    <property type="entry name" value="GlmU-like"/>
</dbReference>
<dbReference type="CDD" id="cd03353">
    <property type="entry name" value="LbH_GlmU_C"/>
    <property type="match status" value="1"/>
</dbReference>
<keyword evidence="12 18" id="KW-0511">Multifunctional enzyme</keyword>
<evidence type="ECO:0000256" key="13">
    <source>
        <dbReference type="ARBA" id="ARBA00023315"/>
    </source>
</evidence>
<reference evidence="22" key="2">
    <citation type="journal article" date="2016" name="Genome Announc.">
        <title>Draft Genome Sequences of Two Novel Amoeba-Resistant Intranuclear Bacteria, 'Candidatus Berkiella cookevillensis' and 'Candidatus Berkiella aquae'.</title>
        <authorList>
            <person name="Mehari Y.T."/>
            <person name="Arivett B.A."/>
            <person name="Farone A.L."/>
            <person name="Gunderson J.H."/>
            <person name="Farone M.B."/>
        </authorList>
    </citation>
    <scope>NUCLEOTIDE SEQUENCE</scope>
    <source>
        <strain evidence="22">HT99</strain>
    </source>
</reference>
<keyword evidence="14 18" id="KW-0961">Cell wall biogenesis/degradation</keyword>
<evidence type="ECO:0000256" key="11">
    <source>
        <dbReference type="ARBA" id="ARBA00022984"/>
    </source>
</evidence>
<keyword evidence="6 18" id="KW-0548">Nucleotidyltransferase</keyword>
<dbReference type="GO" id="GO:0005737">
    <property type="term" value="C:cytoplasm"/>
    <property type="evidence" value="ECO:0007669"/>
    <property type="project" value="UniProtKB-SubCell"/>
</dbReference>
<keyword evidence="11 18" id="KW-0573">Peptidoglycan synthesis</keyword>
<evidence type="ECO:0000313" key="23">
    <source>
        <dbReference type="Proteomes" id="UP000051497"/>
    </source>
</evidence>
<evidence type="ECO:0000256" key="16">
    <source>
        <dbReference type="ARBA" id="ARBA00048493"/>
    </source>
</evidence>
<comment type="subcellular location">
    <subcellularLocation>
        <location evidence="1 18">Cytoplasm</location>
    </subcellularLocation>
</comment>
<comment type="caution">
    <text evidence="18">Lacks conserved residue(s) required for the propagation of feature annotation.</text>
</comment>
<dbReference type="HAMAP" id="MF_01631">
    <property type="entry name" value="GlmU"/>
    <property type="match status" value="1"/>
</dbReference>
<feature type="binding site" evidence="18">
    <location>
        <position position="427"/>
    </location>
    <ligand>
        <name>acetyl-CoA</name>
        <dbReference type="ChEBI" id="CHEBI:57288"/>
    </ligand>
</feature>
<dbReference type="RefSeq" id="WP_075065120.1">
    <property type="nucleotide sequence ID" value="NZ_LKAJ02000001.1"/>
</dbReference>
<dbReference type="EC" id="2.7.7.23" evidence="18"/>
<feature type="binding site" evidence="18">
    <location>
        <begin position="84"/>
        <end position="85"/>
    </location>
    <ligand>
        <name>UDP-N-acetyl-alpha-D-glucosamine</name>
        <dbReference type="ChEBI" id="CHEBI:57705"/>
    </ligand>
</feature>
<dbReference type="UniPathway" id="UPA00113">
    <property type="reaction ID" value="UER00532"/>
</dbReference>
<name>A0A0Q9YYH9_9GAMM</name>
<feature type="binding site" evidence="18">
    <location>
        <begin position="390"/>
        <end position="391"/>
    </location>
    <ligand>
        <name>acetyl-CoA</name>
        <dbReference type="ChEBI" id="CHEBI:57288"/>
    </ligand>
</feature>
<evidence type="ECO:0000256" key="15">
    <source>
        <dbReference type="ARBA" id="ARBA00048247"/>
    </source>
</evidence>
<comment type="similarity">
    <text evidence="3 18">In the N-terminal section; belongs to the N-acetylglucosamine-1-phosphate uridyltransferase family.</text>
</comment>
<comment type="cofactor">
    <cofactor evidence="18">
        <name>Mg(2+)</name>
        <dbReference type="ChEBI" id="CHEBI:18420"/>
    </cofactor>
    <text evidence="18">Binds 1 Mg(2+) ion per subunit.</text>
</comment>
<evidence type="ECO:0000256" key="9">
    <source>
        <dbReference type="ARBA" id="ARBA00022842"/>
    </source>
</evidence>
<feature type="binding site" evidence="18">
    <location>
        <position position="231"/>
    </location>
    <ligand>
        <name>Mg(2+)</name>
        <dbReference type="ChEBI" id="CHEBI:18420"/>
    </ligand>
</feature>
<dbReference type="SUPFAM" id="SSF51161">
    <property type="entry name" value="Trimeric LpxA-like enzymes"/>
    <property type="match status" value="1"/>
</dbReference>
<evidence type="ECO:0000256" key="1">
    <source>
        <dbReference type="ARBA" id="ARBA00004496"/>
    </source>
</evidence>
<dbReference type="GO" id="GO:0009245">
    <property type="term" value="P:lipid A biosynthetic process"/>
    <property type="evidence" value="ECO:0007669"/>
    <property type="project" value="UniProtKB-UniRule"/>
</dbReference>
<evidence type="ECO:0000256" key="4">
    <source>
        <dbReference type="ARBA" id="ARBA00022490"/>
    </source>
</evidence>
<dbReference type="PANTHER" id="PTHR43584">
    <property type="entry name" value="NUCLEOTIDYL TRANSFERASE"/>
    <property type="match status" value="1"/>
</dbReference>
<keyword evidence="10 18" id="KW-0133">Cell shape</keyword>
<dbReference type="InterPro" id="IPR011004">
    <property type="entry name" value="Trimer_LpxA-like_sf"/>
</dbReference>
<evidence type="ECO:0000313" key="21">
    <source>
        <dbReference type="EMBL" id="KRG22052.1"/>
    </source>
</evidence>
<keyword evidence="23" id="KW-1185">Reference proteome</keyword>
<dbReference type="EC" id="2.3.1.157" evidence="18"/>
<keyword evidence="5 18" id="KW-0808">Transferase</keyword>
<evidence type="ECO:0000256" key="10">
    <source>
        <dbReference type="ARBA" id="ARBA00022960"/>
    </source>
</evidence>
<feature type="binding site" evidence="18">
    <location>
        <position position="173"/>
    </location>
    <ligand>
        <name>UDP-N-acetyl-alpha-D-glucosamine</name>
        <dbReference type="ChEBI" id="CHEBI:57705"/>
    </ligand>
</feature>
<comment type="pathway">
    <text evidence="18">Nucleotide-sugar biosynthesis; UDP-N-acetyl-alpha-D-glucosamine biosynthesis; N-acetyl-alpha-D-glucosamine 1-phosphate from alpha-D-glucosamine 6-phosphate (route II): step 2/2.</text>
</comment>
<feature type="region of interest" description="Linker" evidence="18">
    <location>
        <begin position="234"/>
        <end position="254"/>
    </location>
</feature>
<evidence type="ECO:0000256" key="3">
    <source>
        <dbReference type="ARBA" id="ARBA00007947"/>
    </source>
</evidence>
<reference evidence="21" key="1">
    <citation type="submission" date="2015-09" db="EMBL/GenBank/DDBJ databases">
        <title>Draft Genome Sequences of Two Novel Amoeba-resistant Intranuclear Bacteria, Candidatus Berkiella cookevillensis and Candidatus Berkiella aquae.</title>
        <authorList>
            <person name="Mehari Y.T."/>
            <person name="Arivett B.A."/>
            <person name="Farone A.L."/>
            <person name="Gunderson J.H."/>
            <person name="Farone M.B."/>
        </authorList>
    </citation>
    <scope>NUCLEOTIDE SEQUENCE [LARGE SCALE GENOMIC DNA]</scope>
    <source>
        <strain evidence="21">HT99</strain>
    </source>
</reference>
<dbReference type="GO" id="GO:0000287">
    <property type="term" value="F:magnesium ion binding"/>
    <property type="evidence" value="ECO:0007669"/>
    <property type="project" value="UniProtKB-UniRule"/>
</dbReference>
<feature type="binding site" evidence="18">
    <location>
        <position position="337"/>
    </location>
    <ligand>
        <name>UDP-N-acetyl-alpha-D-glucosamine</name>
        <dbReference type="ChEBI" id="CHEBI:57705"/>
    </ligand>
</feature>
<dbReference type="Gene3D" id="3.90.550.10">
    <property type="entry name" value="Spore Coat Polysaccharide Biosynthesis Protein SpsA, Chain A"/>
    <property type="match status" value="1"/>
</dbReference>
<feature type="binding site" evidence="18">
    <location>
        <position position="158"/>
    </location>
    <ligand>
        <name>UDP-N-acetyl-alpha-D-glucosamine</name>
        <dbReference type="ChEBI" id="CHEBI:57705"/>
    </ligand>
</feature>
<feature type="binding site" evidence="18">
    <location>
        <position position="108"/>
    </location>
    <ligand>
        <name>Mg(2+)</name>
        <dbReference type="ChEBI" id="CHEBI:18420"/>
    </ligand>
</feature>
<dbReference type="Proteomes" id="UP000051497">
    <property type="component" value="Unassembled WGS sequence"/>
</dbReference>
<dbReference type="GO" id="GO:0019134">
    <property type="term" value="F:glucosamine-1-phosphate N-acetyltransferase activity"/>
    <property type="evidence" value="ECO:0007669"/>
    <property type="project" value="UniProtKB-UniRule"/>
</dbReference>
<evidence type="ECO:0000256" key="8">
    <source>
        <dbReference type="ARBA" id="ARBA00022737"/>
    </source>
</evidence>
<keyword evidence="8 18" id="KW-0677">Repeat</keyword>
<feature type="binding site" evidence="18">
    <location>
        <position position="143"/>
    </location>
    <ligand>
        <name>UDP-N-acetyl-alpha-D-glucosamine</name>
        <dbReference type="ChEBI" id="CHEBI:57705"/>
    </ligand>
</feature>
<dbReference type="Pfam" id="PF12804">
    <property type="entry name" value="NTP_transf_3"/>
    <property type="match status" value="1"/>
</dbReference>
<gene>
    <name evidence="18 21" type="primary">glmU</name>
    <name evidence="21" type="ORF">HT99x_00469</name>
    <name evidence="22" type="ORF">HT99x_014995</name>
</gene>
<evidence type="ECO:0000256" key="5">
    <source>
        <dbReference type="ARBA" id="ARBA00022679"/>
    </source>
</evidence>
<accession>A0A0Q9YYH9</accession>
<reference evidence="22" key="3">
    <citation type="submission" date="2021-06" db="EMBL/GenBank/DDBJ databases">
        <title>Genomic Description and Analysis of Intracellular Bacteria, Candidatus Berkiella cookevillensis and Candidatus Berkiella aquae.</title>
        <authorList>
            <person name="Kidane D.T."/>
            <person name="Mehari Y.T."/>
            <person name="Rice F.C."/>
            <person name="Arivett B.A."/>
            <person name="Farone A.L."/>
            <person name="Berk S.G."/>
            <person name="Farone M.B."/>
        </authorList>
    </citation>
    <scope>NUCLEOTIDE SEQUENCE</scope>
    <source>
        <strain evidence="22">HT99</strain>
    </source>
</reference>
<evidence type="ECO:0000256" key="19">
    <source>
        <dbReference type="SAM" id="MobiDB-lite"/>
    </source>
</evidence>
<dbReference type="SUPFAM" id="SSF53448">
    <property type="entry name" value="Nucleotide-diphospho-sugar transferases"/>
    <property type="match status" value="1"/>
</dbReference>
<sequence length="466" mass="51312">MSEHSDSPLCVLILAAGKGTRMKSSLAKVLHPLGAKPLLWHVIESAKTLNPAQIIVVYGHEGQALQAAFNNENITWVHQVAQQGTGDAVKSALPFIKDEHQVCILYGDVPLIQPQTLARLIAKTSQNTMGLLTANVDNPKGLGRIIRNAKQQVLRIVEEKDADELERAITEINTGIFLLQATSLKRWIAKLTNHNAQQEYYLTDIVQFAVEENVIVNTIYPQDLHEIMGINDKSQLAQLERYYQRQQAEKLMQAGVTMADPNRFDLRGSLQIERDVFIDVNSVFEGENQLGEGCHIGPNCMLINCKLGKGVVILANSHLEDAVVGDFSRIGPFARLRPGAQLGQNTHIGNYVEIKNATIGEGSKINHLSYIGDTLMGKDVNIGAGTITCNYDGANKHQTIIEDEVHIGSDTQLIAPIRVGKGATIGAGSTLNKDVPSYQLTLTHRLEPRSSDWQRPRKHKPLEDGK</sequence>
<comment type="subunit">
    <text evidence="18">Homotrimer.</text>
</comment>
<dbReference type="OrthoDB" id="9775031at2"/>
<dbReference type="Pfam" id="PF00132">
    <property type="entry name" value="Hexapep"/>
    <property type="match status" value="2"/>
</dbReference>
<dbReference type="InterPro" id="IPR001451">
    <property type="entry name" value="Hexapep"/>
</dbReference>
<proteinExistence type="inferred from homology"/>
<dbReference type="GO" id="GO:0003977">
    <property type="term" value="F:UDP-N-acetylglucosamine diphosphorylase activity"/>
    <property type="evidence" value="ECO:0007669"/>
    <property type="project" value="UniProtKB-UniRule"/>
</dbReference>
<dbReference type="EMBL" id="LKAJ01000002">
    <property type="protein sequence ID" value="KRG22052.1"/>
    <property type="molecule type" value="Genomic_DNA"/>
</dbReference>
<dbReference type="STRING" id="295108.HT99x_00469"/>
<dbReference type="PROSITE" id="PS00101">
    <property type="entry name" value="HEXAPEP_TRANSFERASES"/>
    <property type="match status" value="1"/>
</dbReference>
<feature type="binding site" evidence="18">
    <location>
        <begin position="106"/>
        <end position="108"/>
    </location>
    <ligand>
        <name>UDP-N-acetyl-alpha-D-glucosamine</name>
        <dbReference type="ChEBI" id="CHEBI:57705"/>
    </ligand>
</feature>
<keyword evidence="7 18" id="KW-0479">Metal-binding</keyword>
<evidence type="ECO:0000256" key="12">
    <source>
        <dbReference type="ARBA" id="ARBA00023268"/>
    </source>
</evidence>
<dbReference type="InterPro" id="IPR018357">
    <property type="entry name" value="Hexapep_transf_CS"/>
</dbReference>
<dbReference type="GO" id="GO:0006048">
    <property type="term" value="P:UDP-N-acetylglucosamine biosynthetic process"/>
    <property type="evidence" value="ECO:0007669"/>
    <property type="project" value="UniProtKB-UniPathway"/>
</dbReference>
<evidence type="ECO:0000256" key="14">
    <source>
        <dbReference type="ARBA" id="ARBA00023316"/>
    </source>
</evidence>
<feature type="binding site" evidence="18">
    <location>
        <position position="79"/>
    </location>
    <ligand>
        <name>UDP-N-acetyl-alpha-D-glucosamine</name>
        <dbReference type="ChEBI" id="CHEBI:57705"/>
    </ligand>
</feature>
<comment type="similarity">
    <text evidence="2 18">In the C-terminal section; belongs to the transferase hexapeptide repeat family.</text>
</comment>
<dbReference type="AlphaFoldDB" id="A0A0Q9YYH9"/>
<dbReference type="GO" id="GO:0016020">
    <property type="term" value="C:membrane"/>
    <property type="evidence" value="ECO:0007669"/>
    <property type="project" value="GOC"/>
</dbReference>